<dbReference type="Proteomes" id="UP001356170">
    <property type="component" value="Unassembled WGS sequence"/>
</dbReference>
<dbReference type="CDD" id="cd02440">
    <property type="entry name" value="AdoMet_MTases"/>
    <property type="match status" value="1"/>
</dbReference>
<evidence type="ECO:0000313" key="1">
    <source>
        <dbReference type="EMBL" id="MEF2155745.1"/>
    </source>
</evidence>
<dbReference type="GO" id="GO:0008168">
    <property type="term" value="F:methyltransferase activity"/>
    <property type="evidence" value="ECO:0007669"/>
    <property type="project" value="UniProtKB-KW"/>
</dbReference>
<dbReference type="SUPFAM" id="SSF53335">
    <property type="entry name" value="S-adenosyl-L-methionine-dependent methyltransferases"/>
    <property type="match status" value="1"/>
</dbReference>
<evidence type="ECO:0000313" key="2">
    <source>
        <dbReference type="Proteomes" id="UP001356170"/>
    </source>
</evidence>
<organism evidence="1 2">
    <name type="scientific">Aquilutibacter rugosus</name>
    <dbReference type="NCBI Taxonomy" id="3115820"/>
    <lineage>
        <taxon>Bacteria</taxon>
        <taxon>Pseudomonadati</taxon>
        <taxon>Pseudomonadota</taxon>
        <taxon>Gammaproteobacteria</taxon>
        <taxon>Lysobacterales</taxon>
        <taxon>Lysobacteraceae</taxon>
        <taxon>Aquilutibacter</taxon>
    </lineage>
</organism>
<dbReference type="EC" id="2.1.-.-" evidence="1"/>
<reference evidence="1 2" key="1">
    <citation type="submission" date="2024-01" db="EMBL/GenBank/DDBJ databases">
        <title>Novel species of the genus Luteimonas isolated from rivers.</title>
        <authorList>
            <person name="Lu H."/>
        </authorList>
    </citation>
    <scope>NUCLEOTIDE SEQUENCE [LARGE SCALE GENOMIC DNA]</scope>
    <source>
        <strain evidence="1 2">FXH3W</strain>
    </source>
</reference>
<accession>A0ABU7UZA1</accession>
<comment type="caution">
    <text evidence="1">The sequence shown here is derived from an EMBL/GenBank/DDBJ whole genome shotgun (WGS) entry which is preliminary data.</text>
</comment>
<proteinExistence type="predicted"/>
<gene>
    <name evidence="1" type="ORF">V3390_05780</name>
</gene>
<dbReference type="RefSeq" id="WP_331703742.1">
    <property type="nucleotide sequence ID" value="NZ_JAZHBO010000002.1"/>
</dbReference>
<name>A0ABU7UZA1_9GAMM</name>
<dbReference type="Gene3D" id="3.40.50.150">
    <property type="entry name" value="Vaccinia Virus protein VP39"/>
    <property type="match status" value="1"/>
</dbReference>
<keyword evidence="1" id="KW-0808">Transferase</keyword>
<dbReference type="InterPro" id="IPR029063">
    <property type="entry name" value="SAM-dependent_MTases_sf"/>
</dbReference>
<dbReference type="GO" id="GO:0032259">
    <property type="term" value="P:methylation"/>
    <property type="evidence" value="ECO:0007669"/>
    <property type="project" value="UniProtKB-KW"/>
</dbReference>
<sequence length="199" mass="22205">MSKVYDETYFNRWYRGAQPAADRAHLRRKVAMAVAMAEYYLERPIRTLLDIGAGEAAWRAPLLALRPKLQYLAFDSSEYAVQRYGARRQLHYATFGDFEWLRPCPPVDLLICADVMHYVPTAELKRGAQGLAALTGGLAFLETFVSGDPFAGDTDGFQKRSPAAFRKILESAGLAPIGSHFWARQEVVAQFAAMERPGG</sequence>
<protein>
    <submittedName>
        <fullName evidence="1">Class I SAM-dependent methyltransferase</fullName>
        <ecNumber evidence="1">2.1.-.-</ecNumber>
    </submittedName>
</protein>
<keyword evidence="1" id="KW-0489">Methyltransferase</keyword>
<dbReference type="EMBL" id="JAZHBO010000002">
    <property type="protein sequence ID" value="MEF2155745.1"/>
    <property type="molecule type" value="Genomic_DNA"/>
</dbReference>
<keyword evidence="2" id="KW-1185">Reference proteome</keyword>